<evidence type="ECO:0000313" key="2">
    <source>
        <dbReference type="Proteomes" id="UP000595481"/>
    </source>
</evidence>
<gene>
    <name evidence="1" type="ORF">I6H43_00505</name>
</gene>
<dbReference type="GeneID" id="69549721"/>
<organism evidence="1 2">
    <name type="scientific">Aeromonas jandaei</name>
    <dbReference type="NCBI Taxonomy" id="650"/>
    <lineage>
        <taxon>Bacteria</taxon>
        <taxon>Pseudomonadati</taxon>
        <taxon>Pseudomonadota</taxon>
        <taxon>Gammaproteobacteria</taxon>
        <taxon>Aeromonadales</taxon>
        <taxon>Aeromonadaceae</taxon>
        <taxon>Aeromonas</taxon>
    </lineage>
</organism>
<dbReference type="Proteomes" id="UP000595481">
    <property type="component" value="Chromosome"/>
</dbReference>
<accession>A0A7T4AA21</accession>
<dbReference type="InterPro" id="IPR016181">
    <property type="entry name" value="Acyl_CoA_acyltransferase"/>
</dbReference>
<dbReference type="EMBL" id="CP066092">
    <property type="protein sequence ID" value="QQB20082.1"/>
    <property type="molecule type" value="Genomic_DNA"/>
</dbReference>
<sequence>MPRYLCWPMQRERLAKGLEGWPYPVARSALPIEMNLSGEACLLREQLGIEPAQMLAAYEDLSAQSIYLRFMRAKRTPSPELVSHFLDYNPEQQIALLLTDMAGRPLAQAQSIRRRLHPDRAEFSCIVADHFQHRGAGRRILLALALLARAGGIAEWTAEVLAQNRPMLLMLKRLGLPLTLVTGREMVFARLDLSVLDEWLPAEVVHAITKTKGE</sequence>
<dbReference type="RefSeq" id="WP_042031023.1">
    <property type="nucleotide sequence ID" value="NZ_CAWMFX010000025.1"/>
</dbReference>
<dbReference type="SUPFAM" id="SSF55729">
    <property type="entry name" value="Acyl-CoA N-acyltransferases (Nat)"/>
    <property type="match status" value="1"/>
</dbReference>
<dbReference type="Gene3D" id="3.40.630.30">
    <property type="match status" value="1"/>
</dbReference>
<reference evidence="1 2" key="1">
    <citation type="submission" date="2020-12" db="EMBL/GenBank/DDBJ databases">
        <title>FDA dAtabase for Regulatory Grade micrObial Sequences (FDA-ARGOS): Supporting development and validation of Infectious Disease Dx tests.</title>
        <authorList>
            <person name="Sproer C."/>
            <person name="Gronow S."/>
            <person name="Severitt S."/>
            <person name="Schroder I."/>
            <person name="Tallon L."/>
            <person name="Sadzewicz L."/>
            <person name="Zhao X."/>
            <person name="Boylan J."/>
            <person name="Ott S."/>
            <person name="Bowen H."/>
            <person name="Vavikolanu K."/>
            <person name="Mehta A."/>
            <person name="Aluvathingal J."/>
            <person name="Nadendla S."/>
            <person name="Lowell S."/>
            <person name="Myers T."/>
            <person name="Yan Y."/>
            <person name="Sichtig H."/>
        </authorList>
    </citation>
    <scope>NUCLEOTIDE SEQUENCE [LARGE SCALE GENOMIC DNA]</scope>
    <source>
        <strain evidence="1 2">FDAARGOS_986</strain>
    </source>
</reference>
<keyword evidence="2" id="KW-1185">Reference proteome</keyword>
<evidence type="ECO:0000313" key="1">
    <source>
        <dbReference type="EMBL" id="QQB20082.1"/>
    </source>
</evidence>
<name>A0A7T4AA21_AERJA</name>
<proteinExistence type="predicted"/>
<protein>
    <submittedName>
        <fullName evidence="1">GNAT family N-acetyltransferase</fullName>
    </submittedName>
</protein>